<dbReference type="Pfam" id="PF19007">
    <property type="entry name" value="DUF5736"/>
    <property type="match status" value="1"/>
</dbReference>
<dbReference type="WBParaSite" id="HNAJ_0000468201-mRNA-1">
    <property type="protein sequence ID" value="HNAJ_0000468201-mRNA-1"/>
    <property type="gene ID" value="HNAJ_0000468201"/>
</dbReference>
<feature type="domain" description="DUF5736" evidence="1">
    <location>
        <begin position="182"/>
        <end position="411"/>
    </location>
</feature>
<evidence type="ECO:0000313" key="2">
    <source>
        <dbReference type="EMBL" id="VDO00541.1"/>
    </source>
</evidence>
<reference evidence="4" key="1">
    <citation type="submission" date="2017-02" db="UniProtKB">
        <authorList>
            <consortium name="WormBaseParasite"/>
        </authorList>
    </citation>
    <scope>IDENTIFICATION</scope>
</reference>
<proteinExistence type="predicted"/>
<dbReference type="InterPro" id="IPR043794">
    <property type="entry name" value="DUF5736"/>
</dbReference>
<sequence>MLVSGRREPAYQGISELEPADLPQRRPMGRNLKERITNIVSMYVPNGQNLVNNQLRYDLVDDWDDAQLNSHFGLLSLGELENKLDSTKPELCHITPQIDRDSLFTSVIDEFQNTSYHVDLASFNISCLATDGTHIYFGVGSLPFLFKLNAVDSNTGKRSVTKIHLKTDQNVDLIPVKICLNCDSGEIYVIGTTLFEGSTKHLLACYSKEGNLIAQTKKYPYKRYLAIDIDFDGNLLLGCISQSTEESNAKSSSQICKLTPHFERRIFSITMRKAGTSYCPDGLTKSCVRDQCWASVCRWDDETKRTVRRIFAFPSTPPHSDQIHQEDESTLSPKKWLQVISWNFESFSAGSVFALDSQHLLSLDVEQKSLALITWPEGQDNASLQRLTKPGNRKIDHICAAFAHPPVAYFSSDGDIFKLVLASIEVPTLTTISS</sequence>
<protein>
    <submittedName>
        <fullName evidence="4">DUF5736 domain-containing protein</fullName>
    </submittedName>
</protein>
<evidence type="ECO:0000259" key="1">
    <source>
        <dbReference type="Pfam" id="PF19007"/>
    </source>
</evidence>
<dbReference type="Proteomes" id="UP000278807">
    <property type="component" value="Unassembled WGS sequence"/>
</dbReference>
<dbReference type="EMBL" id="UZAE01003480">
    <property type="protein sequence ID" value="VDO00541.1"/>
    <property type="molecule type" value="Genomic_DNA"/>
</dbReference>
<dbReference type="OrthoDB" id="6241682at2759"/>
<name>A0A0R3TC93_RODNA</name>
<dbReference type="AlphaFoldDB" id="A0A0R3TC93"/>
<gene>
    <name evidence="2" type="ORF">HNAJ_LOCUS4681</name>
</gene>
<dbReference type="SUPFAM" id="SSF63825">
    <property type="entry name" value="YWTD domain"/>
    <property type="match status" value="1"/>
</dbReference>
<evidence type="ECO:0000313" key="3">
    <source>
        <dbReference type="Proteomes" id="UP000278807"/>
    </source>
</evidence>
<keyword evidence="3" id="KW-1185">Reference proteome</keyword>
<organism evidence="4">
    <name type="scientific">Rodentolepis nana</name>
    <name type="common">Dwarf tapeworm</name>
    <name type="synonym">Hymenolepis nana</name>
    <dbReference type="NCBI Taxonomy" id="102285"/>
    <lineage>
        <taxon>Eukaryota</taxon>
        <taxon>Metazoa</taxon>
        <taxon>Spiralia</taxon>
        <taxon>Lophotrochozoa</taxon>
        <taxon>Platyhelminthes</taxon>
        <taxon>Cestoda</taxon>
        <taxon>Eucestoda</taxon>
        <taxon>Cyclophyllidea</taxon>
        <taxon>Hymenolepididae</taxon>
        <taxon>Rodentolepis</taxon>
    </lineage>
</organism>
<evidence type="ECO:0000313" key="4">
    <source>
        <dbReference type="WBParaSite" id="HNAJ_0000468201-mRNA-1"/>
    </source>
</evidence>
<accession>A0A0R3TC93</accession>
<reference evidence="2 3" key="2">
    <citation type="submission" date="2018-11" db="EMBL/GenBank/DDBJ databases">
        <authorList>
            <consortium name="Pathogen Informatics"/>
        </authorList>
    </citation>
    <scope>NUCLEOTIDE SEQUENCE [LARGE SCALE GENOMIC DNA]</scope>
</reference>